<sequence length="161" mass="18830">MKSNPEVQDCSCFLQILCMFADKGTFMRKCIYLDIDGVLLTVKNKRIAADAIQFITFVTSEFDCYWLTTHCKGDTIPTMAYLQKFFPKDVCVMLSKIKPTHWDTLKTEGIDFQSDFYWIEDYPFEAEKIILKEHGMYDRLIVVTLNNNRELLRILGLLKQS</sequence>
<protein>
    <submittedName>
        <fullName evidence="1">Uncharacterized protein</fullName>
    </submittedName>
</protein>
<reference evidence="2" key="1">
    <citation type="submission" date="2016-11" db="EMBL/GenBank/DDBJ databases">
        <authorList>
            <person name="Varghese N."/>
            <person name="Submissions S."/>
        </authorList>
    </citation>
    <scope>NUCLEOTIDE SEQUENCE [LARGE SCALE GENOMIC DNA]</scope>
    <source>
        <strain evidence="2">DSM 27370</strain>
    </source>
</reference>
<organism evidence="1 2">
    <name type="scientific">Dysgonomonas macrotermitis</name>
    <dbReference type="NCBI Taxonomy" id="1346286"/>
    <lineage>
        <taxon>Bacteria</taxon>
        <taxon>Pseudomonadati</taxon>
        <taxon>Bacteroidota</taxon>
        <taxon>Bacteroidia</taxon>
        <taxon>Bacteroidales</taxon>
        <taxon>Dysgonomonadaceae</taxon>
        <taxon>Dysgonomonas</taxon>
    </lineage>
</organism>
<dbReference type="Proteomes" id="UP000184480">
    <property type="component" value="Unassembled WGS sequence"/>
</dbReference>
<keyword evidence="2" id="KW-1185">Reference proteome</keyword>
<dbReference type="AlphaFoldDB" id="A0A1M4TD70"/>
<proteinExistence type="predicted"/>
<dbReference type="RefSeq" id="WP_139261984.1">
    <property type="nucleotide sequence ID" value="NZ_BBXL01000001.1"/>
</dbReference>
<gene>
    <name evidence="1" type="ORF">SAMN05444362_101300</name>
</gene>
<accession>A0A1M4TD70</accession>
<evidence type="ECO:0000313" key="1">
    <source>
        <dbReference type="EMBL" id="SHE42421.1"/>
    </source>
</evidence>
<evidence type="ECO:0000313" key="2">
    <source>
        <dbReference type="Proteomes" id="UP000184480"/>
    </source>
</evidence>
<name>A0A1M4TD70_9BACT</name>
<dbReference type="EMBL" id="FQUC01000001">
    <property type="protein sequence ID" value="SHE42421.1"/>
    <property type="molecule type" value="Genomic_DNA"/>
</dbReference>